<proteinExistence type="predicted"/>
<evidence type="ECO:0000313" key="3">
    <source>
        <dbReference type="EMBL" id="KAF9534473.1"/>
    </source>
</evidence>
<reference evidence="3" key="1">
    <citation type="submission" date="2020-11" db="EMBL/GenBank/DDBJ databases">
        <authorList>
            <consortium name="DOE Joint Genome Institute"/>
            <person name="Ahrendt S."/>
            <person name="Riley R."/>
            <person name="Andreopoulos W."/>
            <person name="Labutti K."/>
            <person name="Pangilinan J."/>
            <person name="Ruiz-Duenas F.J."/>
            <person name="Barrasa J.M."/>
            <person name="Sanchez-Garcia M."/>
            <person name="Camarero S."/>
            <person name="Miyauchi S."/>
            <person name="Serrano A."/>
            <person name="Linde D."/>
            <person name="Babiker R."/>
            <person name="Drula E."/>
            <person name="Ayuso-Fernandez I."/>
            <person name="Pacheco R."/>
            <person name="Padilla G."/>
            <person name="Ferreira P."/>
            <person name="Barriuso J."/>
            <person name="Kellner H."/>
            <person name="Castanera R."/>
            <person name="Alfaro M."/>
            <person name="Ramirez L."/>
            <person name="Pisabarro A.G."/>
            <person name="Kuo A."/>
            <person name="Tritt A."/>
            <person name="Lipzen A."/>
            <person name="He G."/>
            <person name="Yan M."/>
            <person name="Ng V."/>
            <person name="Cullen D."/>
            <person name="Martin F."/>
            <person name="Rosso M.-N."/>
            <person name="Henrissat B."/>
            <person name="Hibbett D."/>
            <person name="Martinez A.T."/>
            <person name="Grigoriev I.V."/>
        </authorList>
    </citation>
    <scope>NUCLEOTIDE SEQUENCE</scope>
    <source>
        <strain evidence="3">CBS 506.95</strain>
    </source>
</reference>
<name>A0A9P6EQZ1_9AGAR</name>
<dbReference type="InterPro" id="IPR010750">
    <property type="entry name" value="SGF29_tudor-like_dom"/>
</dbReference>
<dbReference type="InterPro" id="IPR037802">
    <property type="entry name" value="SGF29"/>
</dbReference>
<feature type="domain" description="SGF29 C-terminal" evidence="2">
    <location>
        <begin position="166"/>
        <end position="317"/>
    </location>
</feature>
<evidence type="ECO:0000259" key="2">
    <source>
        <dbReference type="PROSITE" id="PS51518"/>
    </source>
</evidence>
<feature type="compositionally biased region" description="Polar residues" evidence="1">
    <location>
        <begin position="138"/>
        <end position="152"/>
    </location>
</feature>
<dbReference type="EMBL" id="MU157826">
    <property type="protein sequence ID" value="KAF9534473.1"/>
    <property type="molecule type" value="Genomic_DNA"/>
</dbReference>
<dbReference type="GO" id="GO:0000124">
    <property type="term" value="C:SAGA complex"/>
    <property type="evidence" value="ECO:0007669"/>
    <property type="project" value="InterPro"/>
</dbReference>
<sequence length="317" mass="34634">MDRRRGLSGRPSEEIECWAHAAESLSILSNIYANPSATDTLGRVNRLINCWPSDDTPPAQGIASLKTVQQKLTSGLSDIMTACDTEIKAIDDVLERVGVLIALRKAPEVLLSGGEKRNKRPRGSSPGTPIPVAAGNPRSVSITVPPRTNSVGPTGRDSRNKKDSSKNVPLQQGRKVAFKPPFSGSGLVHETDWIMAIVVKYLGVDKNGYKYTVQDAEPQDDGQPGATYTAYGKSILPLPDVHAAPGTPAHIGQYREFPVGSMVMAMYPDTSCFYRAEVVAFDRSITKPIYKVKFDDDDDQVHDVQVYLVVEYPDHLR</sequence>
<accession>A0A9P6EQZ1</accession>
<dbReference type="CDD" id="cd20393">
    <property type="entry name" value="Tudor_SGF29_rpt1"/>
    <property type="match status" value="1"/>
</dbReference>
<dbReference type="Proteomes" id="UP000807306">
    <property type="component" value="Unassembled WGS sequence"/>
</dbReference>
<dbReference type="Pfam" id="PF07039">
    <property type="entry name" value="SGF29_Tudor"/>
    <property type="match status" value="1"/>
</dbReference>
<dbReference type="InterPro" id="IPR047288">
    <property type="entry name" value="Tudor_SGF29_rpt1"/>
</dbReference>
<protein>
    <submittedName>
        <fullName evidence="3">SGF29 tudor-like domain-containing protein</fullName>
    </submittedName>
</protein>
<gene>
    <name evidence="3" type="ORF">CPB83DRAFT_844278</name>
</gene>
<evidence type="ECO:0000313" key="4">
    <source>
        <dbReference type="Proteomes" id="UP000807306"/>
    </source>
</evidence>
<dbReference type="Gene3D" id="2.30.30.140">
    <property type="match status" value="2"/>
</dbReference>
<feature type="region of interest" description="Disordered" evidence="1">
    <location>
        <begin position="113"/>
        <end position="177"/>
    </location>
</feature>
<dbReference type="AlphaFoldDB" id="A0A9P6EQZ1"/>
<feature type="compositionally biased region" description="Basic and acidic residues" evidence="1">
    <location>
        <begin position="156"/>
        <end position="165"/>
    </location>
</feature>
<organism evidence="3 4">
    <name type="scientific">Crepidotus variabilis</name>
    <dbReference type="NCBI Taxonomy" id="179855"/>
    <lineage>
        <taxon>Eukaryota</taxon>
        <taxon>Fungi</taxon>
        <taxon>Dikarya</taxon>
        <taxon>Basidiomycota</taxon>
        <taxon>Agaricomycotina</taxon>
        <taxon>Agaricomycetes</taxon>
        <taxon>Agaricomycetidae</taxon>
        <taxon>Agaricales</taxon>
        <taxon>Agaricineae</taxon>
        <taxon>Crepidotaceae</taxon>
        <taxon>Crepidotus</taxon>
    </lineage>
</organism>
<comment type="caution">
    <text evidence="3">The sequence shown here is derived from an EMBL/GenBank/DDBJ whole genome shotgun (WGS) entry which is preliminary data.</text>
</comment>
<evidence type="ECO:0000256" key="1">
    <source>
        <dbReference type="SAM" id="MobiDB-lite"/>
    </source>
</evidence>
<dbReference type="OrthoDB" id="10265994at2759"/>
<keyword evidence="4" id="KW-1185">Reference proteome</keyword>
<dbReference type="PROSITE" id="PS51518">
    <property type="entry name" value="SGF29_C"/>
    <property type="match status" value="1"/>
</dbReference>
<dbReference type="PANTHER" id="PTHR21539:SF0">
    <property type="entry name" value="SAGA-ASSOCIATED FACTOR 29"/>
    <property type="match status" value="1"/>
</dbReference>
<dbReference type="PANTHER" id="PTHR21539">
    <property type="entry name" value="SAGA-ASSOCIATED FACTOR 29"/>
    <property type="match status" value="1"/>
</dbReference>